<keyword evidence="3" id="KW-1185">Reference proteome</keyword>
<evidence type="ECO:0000313" key="3">
    <source>
        <dbReference type="Proteomes" id="UP000030002"/>
    </source>
</evidence>
<dbReference type="EMBL" id="AVPJ01000005">
    <property type="protein sequence ID" value="KGN32857.1"/>
    <property type="molecule type" value="Genomic_DNA"/>
</dbReference>
<dbReference type="OrthoDB" id="9810570at2"/>
<name>A0A0A0J9Y7_9MICO</name>
<sequence length="412" mass="44101">MDVSSVRALAAPDGQELLRSLPPYSDGSVLALHDRLRSAGHSPDLASAALTQQRLRARARAKFGEFADDMLFTADGLEQATRLEVAVAHAHRFSRASLATVHDLGCGIGADSVTLSSLGVTVRAVDSDPVTAAVADANLRPWPDSRARVGRAEDVRFGYEPGRNRVGAWLDPARRTRGVADITGRTRRTFRLDDIAPSWDFVQQVAAAVPATGVKLSPGFDHGAIPDGTEAQWTSWEGDVVECAIWWGPLVMNAGRTARVMSADSLPVVVDESMADRSRPVASSLTDVGPWLHDVDKAVIRAGLVGAVTRATGGVESDEGTGYVLASRDVTLEYTRRYAVHEAMPFTVKTLRGWLRENNVTGLTIKKRGVRLDDEQLRRDLKIGTKAGSGEQATAVLTRVGGAPTALIVSPA</sequence>
<proteinExistence type="predicted"/>
<comment type="caution">
    <text evidence="2">The sequence shown here is derived from an EMBL/GenBank/DDBJ whole genome shotgun (WGS) entry which is preliminary data.</text>
</comment>
<dbReference type="eggNOG" id="COG2890">
    <property type="taxonomic scope" value="Bacteria"/>
</dbReference>
<evidence type="ECO:0000313" key="2">
    <source>
        <dbReference type="EMBL" id="KGN32857.1"/>
    </source>
</evidence>
<dbReference type="SUPFAM" id="SSF53335">
    <property type="entry name" value="S-adenosyl-L-methionine-dependent methyltransferases"/>
    <property type="match status" value="1"/>
</dbReference>
<accession>A0A0A0J9Y7</accession>
<dbReference type="Proteomes" id="UP000030002">
    <property type="component" value="Unassembled WGS sequence"/>
</dbReference>
<dbReference type="InterPro" id="IPR029063">
    <property type="entry name" value="SAM-dependent_MTases_sf"/>
</dbReference>
<dbReference type="AlphaFoldDB" id="A0A0A0J9Y7"/>
<dbReference type="Gene3D" id="3.40.50.150">
    <property type="entry name" value="Vaccinia Virus protein VP39"/>
    <property type="match status" value="1"/>
</dbReference>
<feature type="domain" description="THUMP-like" evidence="1">
    <location>
        <begin position="336"/>
        <end position="411"/>
    </location>
</feature>
<evidence type="ECO:0000259" key="1">
    <source>
        <dbReference type="Pfam" id="PF18096"/>
    </source>
</evidence>
<organism evidence="2 3">
    <name type="scientific">Knoellia sinensis KCTC 19936</name>
    <dbReference type="NCBI Taxonomy" id="1385520"/>
    <lineage>
        <taxon>Bacteria</taxon>
        <taxon>Bacillati</taxon>
        <taxon>Actinomycetota</taxon>
        <taxon>Actinomycetes</taxon>
        <taxon>Micrococcales</taxon>
        <taxon>Intrasporangiaceae</taxon>
        <taxon>Knoellia</taxon>
    </lineage>
</organism>
<dbReference type="STRING" id="1385520.N802_15810"/>
<dbReference type="InterPro" id="IPR041497">
    <property type="entry name" value="Thump-like"/>
</dbReference>
<dbReference type="Pfam" id="PF18096">
    <property type="entry name" value="Thump_like"/>
    <property type="match status" value="1"/>
</dbReference>
<protein>
    <recommendedName>
        <fullName evidence="1">THUMP-like domain-containing protein</fullName>
    </recommendedName>
</protein>
<reference evidence="2 3" key="1">
    <citation type="submission" date="2013-08" db="EMBL/GenBank/DDBJ databases">
        <title>The genome sequence of Knoellia sinensis.</title>
        <authorList>
            <person name="Zhu W."/>
            <person name="Wang G."/>
        </authorList>
    </citation>
    <scope>NUCLEOTIDE SEQUENCE [LARGE SCALE GENOMIC DNA]</scope>
    <source>
        <strain evidence="2 3">KCTC 19936</strain>
    </source>
</reference>
<gene>
    <name evidence="2" type="ORF">N802_15810</name>
</gene>